<feature type="domain" description="ABM" evidence="1">
    <location>
        <begin position="15"/>
        <end position="68"/>
    </location>
</feature>
<reference evidence="2 3" key="1">
    <citation type="submission" date="2018-05" db="EMBL/GenBank/DDBJ databases">
        <title>Genome sequencing and assembly of the regulated plant pathogen Lachnellula willkommii and related sister species for the development of diagnostic species identification markers.</title>
        <authorList>
            <person name="Giroux E."/>
            <person name="Bilodeau G."/>
        </authorList>
    </citation>
    <scope>NUCLEOTIDE SEQUENCE [LARGE SCALE GENOMIC DNA]</scope>
    <source>
        <strain evidence="2 3">CBS 197.66</strain>
    </source>
</reference>
<sequence length="150" mass="17557">MKLNNPQKAEKQLTLFVTFQVAPANIEKFKEAHRPVWKACSEEPECLLFDVFQDPDQPGRFRFVEVWSKGREWFEKEQMTKPYYASLWERSKPLWIADSKFPASKLLSDHVTDSDILVHMEYFEREGEGSVWSDEYLASGKKMEGELAST</sequence>
<organism evidence="2 3">
    <name type="scientific">Lachnellula subtilissima</name>
    <dbReference type="NCBI Taxonomy" id="602034"/>
    <lineage>
        <taxon>Eukaryota</taxon>
        <taxon>Fungi</taxon>
        <taxon>Dikarya</taxon>
        <taxon>Ascomycota</taxon>
        <taxon>Pezizomycotina</taxon>
        <taxon>Leotiomycetes</taxon>
        <taxon>Helotiales</taxon>
        <taxon>Lachnaceae</taxon>
        <taxon>Lachnellula</taxon>
    </lineage>
</organism>
<dbReference type="AlphaFoldDB" id="A0A8H8RVS9"/>
<protein>
    <recommendedName>
        <fullName evidence="1">ABM domain-containing protein</fullName>
    </recommendedName>
</protein>
<comment type="caution">
    <text evidence="2">The sequence shown here is derived from an EMBL/GenBank/DDBJ whole genome shotgun (WGS) entry which is preliminary data.</text>
</comment>
<proteinExistence type="predicted"/>
<dbReference type="Proteomes" id="UP000462212">
    <property type="component" value="Unassembled WGS sequence"/>
</dbReference>
<dbReference type="SUPFAM" id="SSF54909">
    <property type="entry name" value="Dimeric alpha+beta barrel"/>
    <property type="match status" value="1"/>
</dbReference>
<gene>
    <name evidence="2" type="ORF">LSUB1_G002212</name>
</gene>
<evidence type="ECO:0000259" key="1">
    <source>
        <dbReference type="Pfam" id="PF03992"/>
    </source>
</evidence>
<evidence type="ECO:0000313" key="2">
    <source>
        <dbReference type="EMBL" id="TVY42811.1"/>
    </source>
</evidence>
<dbReference type="Gene3D" id="3.30.70.100">
    <property type="match status" value="1"/>
</dbReference>
<dbReference type="OrthoDB" id="4126315at2759"/>
<dbReference type="InterPro" id="IPR007138">
    <property type="entry name" value="ABM_dom"/>
</dbReference>
<accession>A0A8H8RVS9</accession>
<dbReference type="EMBL" id="QGMJ01000084">
    <property type="protein sequence ID" value="TVY42811.1"/>
    <property type="molecule type" value="Genomic_DNA"/>
</dbReference>
<dbReference type="InterPro" id="IPR011008">
    <property type="entry name" value="Dimeric_a/b-barrel"/>
</dbReference>
<dbReference type="Pfam" id="PF03992">
    <property type="entry name" value="ABM"/>
    <property type="match status" value="1"/>
</dbReference>
<evidence type="ECO:0000313" key="3">
    <source>
        <dbReference type="Proteomes" id="UP000462212"/>
    </source>
</evidence>
<name>A0A8H8RVS9_9HELO</name>
<keyword evidence="3" id="KW-1185">Reference proteome</keyword>